<keyword evidence="2" id="KW-1185">Reference proteome</keyword>
<name>A0A0K0DXM2_STRER</name>
<evidence type="ECO:0000256" key="1">
    <source>
        <dbReference type="SAM" id="Phobius"/>
    </source>
</evidence>
<dbReference type="STRING" id="6248.A0A0K0DXM2"/>
<keyword evidence="1" id="KW-0472">Membrane</keyword>
<dbReference type="WBParaSite" id="SSTP_0000198700.1">
    <property type="protein sequence ID" value="SSTP_0000198700.1"/>
    <property type="gene ID" value="SSTP_0000198700"/>
</dbReference>
<organism evidence="3">
    <name type="scientific">Strongyloides stercoralis</name>
    <name type="common">Threadworm</name>
    <dbReference type="NCBI Taxonomy" id="6248"/>
    <lineage>
        <taxon>Eukaryota</taxon>
        <taxon>Metazoa</taxon>
        <taxon>Ecdysozoa</taxon>
        <taxon>Nematoda</taxon>
        <taxon>Chromadorea</taxon>
        <taxon>Rhabditida</taxon>
        <taxon>Tylenchina</taxon>
        <taxon>Panagrolaimomorpha</taxon>
        <taxon>Strongyloidoidea</taxon>
        <taxon>Strongyloididae</taxon>
        <taxon>Strongyloides</taxon>
    </lineage>
</organism>
<reference evidence="3" key="1">
    <citation type="submission" date="2015-08" db="UniProtKB">
        <authorList>
            <consortium name="WormBaseParasite"/>
        </authorList>
    </citation>
    <scope>IDENTIFICATION</scope>
</reference>
<protein>
    <submittedName>
        <fullName evidence="4">ZP domain-containing protein</fullName>
    </submittedName>
</protein>
<keyword evidence="1" id="KW-1133">Transmembrane helix</keyword>
<evidence type="ECO:0000313" key="2">
    <source>
        <dbReference type="Proteomes" id="UP000035681"/>
    </source>
</evidence>
<feature type="transmembrane region" description="Helical" evidence="1">
    <location>
        <begin position="24"/>
        <end position="47"/>
    </location>
</feature>
<evidence type="ECO:0000313" key="4">
    <source>
        <dbReference type="WBParaSite" id="TCONS_00008995.p1"/>
    </source>
</evidence>
<evidence type="ECO:0000313" key="3">
    <source>
        <dbReference type="WBParaSite" id="SSTP_0000198700.1"/>
    </source>
</evidence>
<dbReference type="WBParaSite" id="TCONS_00008995.p1">
    <property type="protein sequence ID" value="TCONS_00008995.p1"/>
    <property type="gene ID" value="XLOC_006852"/>
</dbReference>
<keyword evidence="1" id="KW-0812">Transmembrane</keyword>
<dbReference type="Proteomes" id="UP000035681">
    <property type="component" value="Unplaced"/>
</dbReference>
<dbReference type="AlphaFoldDB" id="A0A0K0DXM2"/>
<sequence length="240" mass="28652">MNLFLFLTISYSIISNDKKFFKKLLINIIIIFVFMPFSISTTSFYHFGCPTNQIFVASYVGKNTIKIHCDDIKFCYVENDYRKKGIKCKYFEDEYACGGKTIFLSEIFKDSNDNRIYHTCCLNKNHAFYAINCHIHEIPEKKIKNFNFNDKSNEKSIEFTSSEEINLKSKIDFTVTDEEIESYQFFTIPFNRFKYQKKPRYVVKSVLKTNDSFKFTLCSISCFNKRKNYLRKNNYRSFYN</sequence>
<proteinExistence type="predicted"/>
<accession>A0A0K0DXM2</accession>